<evidence type="ECO:0000256" key="6">
    <source>
        <dbReference type="SAM" id="MobiDB-lite"/>
    </source>
</evidence>
<dbReference type="PANTHER" id="PTHR33048:SF47">
    <property type="entry name" value="INTEGRAL MEMBRANE PROTEIN-RELATED"/>
    <property type="match status" value="1"/>
</dbReference>
<evidence type="ECO:0000256" key="2">
    <source>
        <dbReference type="ARBA" id="ARBA00022692"/>
    </source>
</evidence>
<dbReference type="InterPro" id="IPR052337">
    <property type="entry name" value="SAT4-like"/>
</dbReference>
<evidence type="ECO:0000313" key="9">
    <source>
        <dbReference type="EMBL" id="KAK3322929.1"/>
    </source>
</evidence>
<keyword evidence="2 7" id="KW-0812">Transmembrane</keyword>
<dbReference type="AlphaFoldDB" id="A0AAE0ID53"/>
<feature type="transmembrane region" description="Helical" evidence="7">
    <location>
        <begin position="181"/>
        <end position="202"/>
    </location>
</feature>
<feature type="region of interest" description="Disordered" evidence="6">
    <location>
        <begin position="308"/>
        <end position="370"/>
    </location>
</feature>
<evidence type="ECO:0000259" key="8">
    <source>
        <dbReference type="Pfam" id="PF20684"/>
    </source>
</evidence>
<keyword evidence="10" id="KW-1185">Reference proteome</keyword>
<feature type="transmembrane region" description="Helical" evidence="7">
    <location>
        <begin position="54"/>
        <end position="74"/>
    </location>
</feature>
<comment type="caution">
    <text evidence="9">The sequence shown here is derived from an EMBL/GenBank/DDBJ whole genome shotgun (WGS) entry which is preliminary data.</text>
</comment>
<feature type="transmembrane region" description="Helical" evidence="7">
    <location>
        <begin position="102"/>
        <end position="123"/>
    </location>
</feature>
<dbReference type="Proteomes" id="UP001283341">
    <property type="component" value="Unassembled WGS sequence"/>
</dbReference>
<comment type="similarity">
    <text evidence="5">Belongs to the SAT4 family.</text>
</comment>
<reference evidence="9" key="2">
    <citation type="submission" date="2023-06" db="EMBL/GenBank/DDBJ databases">
        <authorList>
            <consortium name="Lawrence Berkeley National Laboratory"/>
            <person name="Haridas S."/>
            <person name="Hensen N."/>
            <person name="Bonometti L."/>
            <person name="Westerberg I."/>
            <person name="Brannstrom I.O."/>
            <person name="Guillou S."/>
            <person name="Cros-Aarteil S."/>
            <person name="Calhoun S."/>
            <person name="Kuo A."/>
            <person name="Mondo S."/>
            <person name="Pangilinan J."/>
            <person name="Riley R."/>
            <person name="Labutti K."/>
            <person name="Andreopoulos B."/>
            <person name="Lipzen A."/>
            <person name="Chen C."/>
            <person name="Yanf M."/>
            <person name="Daum C."/>
            <person name="Ng V."/>
            <person name="Clum A."/>
            <person name="Steindorff A."/>
            <person name="Ohm R."/>
            <person name="Martin F."/>
            <person name="Silar P."/>
            <person name="Natvig D."/>
            <person name="Lalanne C."/>
            <person name="Gautier V."/>
            <person name="Ament-Velasquez S.L."/>
            <person name="Kruys A."/>
            <person name="Hutchinson M.I."/>
            <person name="Powell A.J."/>
            <person name="Barry K."/>
            <person name="Miller A.N."/>
            <person name="Grigoriev I.V."/>
            <person name="Debuchy R."/>
            <person name="Gladieux P."/>
            <person name="Thoren M.H."/>
            <person name="Johannesson H."/>
        </authorList>
    </citation>
    <scope>NUCLEOTIDE SEQUENCE</scope>
    <source>
        <strain evidence="9">CBS 118394</strain>
    </source>
</reference>
<dbReference type="PANTHER" id="PTHR33048">
    <property type="entry name" value="PTH11-LIKE INTEGRAL MEMBRANE PROTEIN (AFU_ORTHOLOGUE AFUA_5G11245)"/>
    <property type="match status" value="1"/>
</dbReference>
<accession>A0AAE0ID53</accession>
<feature type="domain" description="Rhodopsin" evidence="8">
    <location>
        <begin position="38"/>
        <end position="280"/>
    </location>
</feature>
<sequence length="370" mass="40254">MASTAAPTLPPGAFDDRSPTVIGVVVFCLLFSTAMVALRLYTRIVLIKQMGIDDYACIVGLLVTYGSGVAITHMTSNGLGKHIYGLDPTTIPALVPRYLRDFYVSIVFYCAALLAIKLTFLFQYYRVLAVQQMRIVYMVAIVIVGGWGLSQLLVGIFICTPIEGFWDSTVESTCIPNIPQWYINAAGNIITDIAVFLLPLPAIWKLNLVKQQKILLLGIFCLGFLQCYSTVVISMIRIRYLKLFDDFTWENVDSSLWSMGELSSAITCACLPTLRPLVSRYFPNLAIGTRAGRSSGKNGYYAKTDEATGGGSKFRDPEASAHGQASKIASSSAADSEIELALGRDASHDGAASVGSSNEGSPKHRRADRD</sequence>
<keyword evidence="3 7" id="KW-1133">Transmembrane helix</keyword>
<dbReference type="Pfam" id="PF20684">
    <property type="entry name" value="Fung_rhodopsin"/>
    <property type="match status" value="1"/>
</dbReference>
<evidence type="ECO:0000256" key="3">
    <source>
        <dbReference type="ARBA" id="ARBA00022989"/>
    </source>
</evidence>
<keyword evidence="4 7" id="KW-0472">Membrane</keyword>
<evidence type="ECO:0000256" key="7">
    <source>
        <dbReference type="SAM" id="Phobius"/>
    </source>
</evidence>
<feature type="transmembrane region" description="Helical" evidence="7">
    <location>
        <begin position="135"/>
        <end position="158"/>
    </location>
</feature>
<evidence type="ECO:0000256" key="1">
    <source>
        <dbReference type="ARBA" id="ARBA00004141"/>
    </source>
</evidence>
<gene>
    <name evidence="9" type="ORF">B0H66DRAFT_574907</name>
</gene>
<feature type="transmembrane region" description="Helical" evidence="7">
    <location>
        <begin position="214"/>
        <end position="236"/>
    </location>
</feature>
<feature type="transmembrane region" description="Helical" evidence="7">
    <location>
        <begin position="20"/>
        <end position="42"/>
    </location>
</feature>
<protein>
    <submittedName>
        <fullName evidence="9">Integral membrane protein</fullName>
    </submittedName>
</protein>
<organism evidence="9 10">
    <name type="scientific">Apodospora peruviana</name>
    <dbReference type="NCBI Taxonomy" id="516989"/>
    <lineage>
        <taxon>Eukaryota</taxon>
        <taxon>Fungi</taxon>
        <taxon>Dikarya</taxon>
        <taxon>Ascomycota</taxon>
        <taxon>Pezizomycotina</taxon>
        <taxon>Sordariomycetes</taxon>
        <taxon>Sordariomycetidae</taxon>
        <taxon>Sordariales</taxon>
        <taxon>Lasiosphaeriaceae</taxon>
        <taxon>Apodospora</taxon>
    </lineage>
</organism>
<proteinExistence type="inferred from homology"/>
<dbReference type="EMBL" id="JAUEDM010000003">
    <property type="protein sequence ID" value="KAK3322929.1"/>
    <property type="molecule type" value="Genomic_DNA"/>
</dbReference>
<feature type="compositionally biased region" description="Low complexity" evidence="6">
    <location>
        <begin position="325"/>
        <end position="341"/>
    </location>
</feature>
<name>A0AAE0ID53_9PEZI</name>
<dbReference type="InterPro" id="IPR049326">
    <property type="entry name" value="Rhodopsin_dom_fungi"/>
</dbReference>
<evidence type="ECO:0000256" key="5">
    <source>
        <dbReference type="ARBA" id="ARBA00038359"/>
    </source>
</evidence>
<comment type="subcellular location">
    <subcellularLocation>
        <location evidence="1">Membrane</location>
        <topology evidence="1">Multi-pass membrane protein</topology>
    </subcellularLocation>
</comment>
<dbReference type="GO" id="GO:0016020">
    <property type="term" value="C:membrane"/>
    <property type="evidence" value="ECO:0007669"/>
    <property type="project" value="UniProtKB-SubCell"/>
</dbReference>
<reference evidence="9" key="1">
    <citation type="journal article" date="2023" name="Mol. Phylogenet. Evol.">
        <title>Genome-scale phylogeny and comparative genomics of the fungal order Sordariales.</title>
        <authorList>
            <person name="Hensen N."/>
            <person name="Bonometti L."/>
            <person name="Westerberg I."/>
            <person name="Brannstrom I.O."/>
            <person name="Guillou S."/>
            <person name="Cros-Aarteil S."/>
            <person name="Calhoun S."/>
            <person name="Haridas S."/>
            <person name="Kuo A."/>
            <person name="Mondo S."/>
            <person name="Pangilinan J."/>
            <person name="Riley R."/>
            <person name="LaButti K."/>
            <person name="Andreopoulos B."/>
            <person name="Lipzen A."/>
            <person name="Chen C."/>
            <person name="Yan M."/>
            <person name="Daum C."/>
            <person name="Ng V."/>
            <person name="Clum A."/>
            <person name="Steindorff A."/>
            <person name="Ohm R.A."/>
            <person name="Martin F."/>
            <person name="Silar P."/>
            <person name="Natvig D.O."/>
            <person name="Lalanne C."/>
            <person name="Gautier V."/>
            <person name="Ament-Velasquez S.L."/>
            <person name="Kruys A."/>
            <person name="Hutchinson M.I."/>
            <person name="Powell A.J."/>
            <person name="Barry K."/>
            <person name="Miller A.N."/>
            <person name="Grigoriev I.V."/>
            <person name="Debuchy R."/>
            <person name="Gladieux P."/>
            <person name="Hiltunen Thoren M."/>
            <person name="Johannesson H."/>
        </authorList>
    </citation>
    <scope>NUCLEOTIDE SEQUENCE</scope>
    <source>
        <strain evidence="9">CBS 118394</strain>
    </source>
</reference>
<evidence type="ECO:0000256" key="4">
    <source>
        <dbReference type="ARBA" id="ARBA00023136"/>
    </source>
</evidence>
<evidence type="ECO:0000313" key="10">
    <source>
        <dbReference type="Proteomes" id="UP001283341"/>
    </source>
</evidence>